<organism evidence="3 4">
    <name type="scientific">Amphritea pacifica</name>
    <dbReference type="NCBI Taxonomy" id="2811233"/>
    <lineage>
        <taxon>Bacteria</taxon>
        <taxon>Pseudomonadati</taxon>
        <taxon>Pseudomonadota</taxon>
        <taxon>Gammaproteobacteria</taxon>
        <taxon>Oceanospirillales</taxon>
        <taxon>Oceanospirillaceae</taxon>
        <taxon>Amphritea</taxon>
    </lineage>
</organism>
<dbReference type="InterPro" id="IPR036866">
    <property type="entry name" value="RibonucZ/Hydroxyglut_hydro"/>
</dbReference>
<evidence type="ECO:0000313" key="4">
    <source>
        <dbReference type="Proteomes" id="UP000760472"/>
    </source>
</evidence>
<dbReference type="SMART" id="SM00849">
    <property type="entry name" value="Lactamase_B"/>
    <property type="match status" value="1"/>
</dbReference>
<proteinExistence type="predicted"/>
<dbReference type="SUPFAM" id="SSF56281">
    <property type="entry name" value="Metallo-hydrolase/oxidoreductase"/>
    <property type="match status" value="1"/>
</dbReference>
<accession>A0ABS2WB26</accession>
<dbReference type="InterPro" id="IPR001279">
    <property type="entry name" value="Metallo-B-lactamas"/>
</dbReference>
<feature type="domain" description="Metallo-beta-lactamase" evidence="2">
    <location>
        <begin position="38"/>
        <end position="223"/>
    </location>
</feature>
<dbReference type="PANTHER" id="PTHR42951">
    <property type="entry name" value="METALLO-BETA-LACTAMASE DOMAIN-CONTAINING"/>
    <property type="match status" value="1"/>
</dbReference>
<dbReference type="EMBL" id="JAFFZP010000029">
    <property type="protein sequence ID" value="MBN0988913.1"/>
    <property type="molecule type" value="Genomic_DNA"/>
</dbReference>
<name>A0ABS2WB26_9GAMM</name>
<sequence length="288" mass="31215">MKKLITLVASTLITFSAFAADKAPLTLDVYNAEASSFSVTSTVVYGDTEAMVIDSGFTKADALRIAAKVLDSGKALKTIFISQADPDYYFGAETLHKIFPDAEIITTPAVKKVIEKKLAGKVAFWGPKMGNNAPLNPIVPAVYNQSTLTVDGHVIEIRGTEGVLAHRPYLWIPENKAILGNVAIFGNIHLWMADAQSDQSQAAWVTQLKEMLALRPAVVIPGHMTADTTADSSAITYTMNYISDFQHAKQESQSSAELIQVMTAKYPNAKGALNLNIAAKVHKGEMQW</sequence>
<feature type="chain" id="PRO_5045363137" evidence="1">
    <location>
        <begin position="20"/>
        <end position="288"/>
    </location>
</feature>
<dbReference type="InterPro" id="IPR050855">
    <property type="entry name" value="NDM-1-like"/>
</dbReference>
<comment type="caution">
    <text evidence="3">The sequence shown here is derived from an EMBL/GenBank/DDBJ whole genome shotgun (WGS) entry which is preliminary data.</text>
</comment>
<evidence type="ECO:0000256" key="1">
    <source>
        <dbReference type="SAM" id="SignalP"/>
    </source>
</evidence>
<dbReference type="RefSeq" id="WP_205214065.1">
    <property type="nucleotide sequence ID" value="NZ_JAFFZP010000029.1"/>
</dbReference>
<keyword evidence="4" id="KW-1185">Reference proteome</keyword>
<feature type="signal peptide" evidence="1">
    <location>
        <begin position="1"/>
        <end position="19"/>
    </location>
</feature>
<gene>
    <name evidence="3" type="ORF">JW498_16195</name>
</gene>
<dbReference type="CDD" id="cd07739">
    <property type="entry name" value="metallo-hydrolase-like_MBL-fold"/>
    <property type="match status" value="1"/>
</dbReference>
<evidence type="ECO:0000313" key="3">
    <source>
        <dbReference type="EMBL" id="MBN0988913.1"/>
    </source>
</evidence>
<reference evidence="3 4" key="1">
    <citation type="submission" date="2021-02" db="EMBL/GenBank/DDBJ databases">
        <title>A novel species of genus Amphritea isolated from a fishpond in China.</title>
        <authorList>
            <person name="Lu H."/>
        </authorList>
    </citation>
    <scope>NUCLEOTIDE SEQUENCE [LARGE SCALE GENOMIC DNA]</scope>
    <source>
        <strain evidence="3 4">RP18W</strain>
    </source>
</reference>
<dbReference type="Proteomes" id="UP000760472">
    <property type="component" value="Unassembled WGS sequence"/>
</dbReference>
<dbReference type="Pfam" id="PF00753">
    <property type="entry name" value="Lactamase_B"/>
    <property type="match status" value="1"/>
</dbReference>
<evidence type="ECO:0000259" key="2">
    <source>
        <dbReference type="SMART" id="SM00849"/>
    </source>
</evidence>
<dbReference type="Gene3D" id="3.60.15.10">
    <property type="entry name" value="Ribonuclease Z/Hydroxyacylglutathione hydrolase-like"/>
    <property type="match status" value="1"/>
</dbReference>
<protein>
    <submittedName>
        <fullName evidence="3">MBL fold metallo-hydrolase</fullName>
    </submittedName>
</protein>
<keyword evidence="1" id="KW-0732">Signal</keyword>
<dbReference type="PANTHER" id="PTHR42951:SF14">
    <property type="entry name" value="METALLO-BETA-LACTAMASE SUPERFAMILY PROTEIN"/>
    <property type="match status" value="1"/>
</dbReference>